<evidence type="ECO:0000256" key="1">
    <source>
        <dbReference type="SAM" id="MobiDB-lite"/>
    </source>
</evidence>
<evidence type="ECO:0000313" key="3">
    <source>
        <dbReference type="Proteomes" id="UP000184267"/>
    </source>
</evidence>
<gene>
    <name evidence="2" type="ORF">TRAPUB_14282</name>
</gene>
<sequence>MAALTATATATLAGLAGDSLLLPLLFLRDMTRLDRSQRTIPSLESTSKRGHSPQGLQGSQQAPTTAHPE</sequence>
<organism evidence="2 3">
    <name type="scientific">Trametes pubescens</name>
    <name type="common">White-rot fungus</name>
    <dbReference type="NCBI Taxonomy" id="154538"/>
    <lineage>
        <taxon>Eukaryota</taxon>
        <taxon>Fungi</taxon>
        <taxon>Dikarya</taxon>
        <taxon>Basidiomycota</taxon>
        <taxon>Agaricomycotina</taxon>
        <taxon>Agaricomycetes</taxon>
        <taxon>Polyporales</taxon>
        <taxon>Polyporaceae</taxon>
        <taxon>Trametes</taxon>
    </lineage>
</organism>
<reference evidence="2 3" key="1">
    <citation type="submission" date="2016-10" db="EMBL/GenBank/DDBJ databases">
        <title>Genome sequence of the basidiomycete white-rot fungus Trametes pubescens.</title>
        <authorList>
            <person name="Makela M.R."/>
            <person name="Granchi Z."/>
            <person name="Peng M."/>
            <person name="De Vries R.P."/>
            <person name="Grigoriev I."/>
            <person name="Riley R."/>
            <person name="Hilden K."/>
        </authorList>
    </citation>
    <scope>NUCLEOTIDE SEQUENCE [LARGE SCALE GENOMIC DNA]</scope>
    <source>
        <strain evidence="2 3">FBCC735</strain>
    </source>
</reference>
<keyword evidence="3" id="KW-1185">Reference proteome</keyword>
<feature type="compositionally biased region" description="Polar residues" evidence="1">
    <location>
        <begin position="54"/>
        <end position="69"/>
    </location>
</feature>
<evidence type="ECO:0000313" key="2">
    <source>
        <dbReference type="EMBL" id="OJT09285.1"/>
    </source>
</evidence>
<proteinExistence type="predicted"/>
<name>A0A1M2VNV8_TRAPU</name>
<dbReference type="AlphaFoldDB" id="A0A1M2VNV8"/>
<comment type="caution">
    <text evidence="2">The sequence shown here is derived from an EMBL/GenBank/DDBJ whole genome shotgun (WGS) entry which is preliminary data.</text>
</comment>
<accession>A0A1M2VNV8</accession>
<dbReference type="Proteomes" id="UP000184267">
    <property type="component" value="Unassembled WGS sequence"/>
</dbReference>
<protein>
    <submittedName>
        <fullName evidence="2">Uncharacterized protein</fullName>
    </submittedName>
</protein>
<dbReference type="EMBL" id="MNAD01000957">
    <property type="protein sequence ID" value="OJT09285.1"/>
    <property type="molecule type" value="Genomic_DNA"/>
</dbReference>
<feature type="region of interest" description="Disordered" evidence="1">
    <location>
        <begin position="35"/>
        <end position="69"/>
    </location>
</feature>